<accession>A0A150AZB8</accession>
<organism evidence="2 3">
    <name type="scientific">Bacillus cereus</name>
    <dbReference type="NCBI Taxonomy" id="1396"/>
    <lineage>
        <taxon>Bacteria</taxon>
        <taxon>Bacillati</taxon>
        <taxon>Bacillota</taxon>
        <taxon>Bacilli</taxon>
        <taxon>Bacillales</taxon>
        <taxon>Bacillaceae</taxon>
        <taxon>Bacillus</taxon>
        <taxon>Bacillus cereus group</taxon>
    </lineage>
</organism>
<dbReference type="PIRSF" id="PIRSF009320">
    <property type="entry name" value="Nuc_binding_HP_1000"/>
    <property type="match status" value="1"/>
</dbReference>
<dbReference type="InterPro" id="IPR050678">
    <property type="entry name" value="DNA_Partitioning_ATPase"/>
</dbReference>
<dbReference type="InterPro" id="IPR025669">
    <property type="entry name" value="AAA_dom"/>
</dbReference>
<evidence type="ECO:0000313" key="2">
    <source>
        <dbReference type="EMBL" id="KXX90093.1"/>
    </source>
</evidence>
<dbReference type="RefSeq" id="WP_061654148.1">
    <property type="nucleotide sequence ID" value="NZ_AP022949.1"/>
</dbReference>
<sequence>MGKIIAVSSNKGGILKTSLTTNLAGVLSKEGKKVLIVDTDNQANVMLTFGENPDEYENTLFEVLTEDFPIRDAIVNVHKNIYVLPANENLAYFDMRVLDNQDMYPNYLELFKEKIEEIREEFDVILVDTPPNMGIIVANVLMAVDSVIVPFHPETYNIRSIIKTIEAIENFKTRNEKLNILAVVPTKVKLNTSIHNETLNLCQQFCNTRGIKITKNVVKETIKYADALAKNRLPLTLVDKKSKDDVVQDYFKLVKELGL</sequence>
<dbReference type="EMBL" id="LOMT01000123">
    <property type="protein sequence ID" value="KXX90093.1"/>
    <property type="molecule type" value="Genomic_DNA"/>
</dbReference>
<feature type="domain" description="AAA" evidence="1">
    <location>
        <begin position="3"/>
        <end position="180"/>
    </location>
</feature>
<dbReference type="Gene3D" id="3.40.50.300">
    <property type="entry name" value="P-loop containing nucleotide triphosphate hydrolases"/>
    <property type="match status" value="1"/>
</dbReference>
<dbReference type="PANTHER" id="PTHR13696:SF52">
    <property type="entry name" value="PARA FAMILY PROTEIN CT_582"/>
    <property type="match status" value="1"/>
</dbReference>
<gene>
    <name evidence="2" type="ORF">AT274_01670</name>
</gene>
<name>A0A150AZB8_BACCE</name>
<comment type="caution">
    <text evidence="2">The sequence shown here is derived from an EMBL/GenBank/DDBJ whole genome shotgun (WGS) entry which is preliminary data.</text>
</comment>
<dbReference type="SUPFAM" id="SSF52540">
    <property type="entry name" value="P-loop containing nucleoside triphosphate hydrolases"/>
    <property type="match status" value="1"/>
</dbReference>
<proteinExistence type="predicted"/>
<evidence type="ECO:0000259" key="1">
    <source>
        <dbReference type="Pfam" id="PF13614"/>
    </source>
</evidence>
<dbReference type="AlphaFoldDB" id="A0A150AZB8"/>
<reference evidence="2 3" key="1">
    <citation type="submission" date="2015-12" db="EMBL/GenBank/DDBJ databases">
        <title>Bacillus cereus Group isolate.</title>
        <authorList>
            <person name="Kovac J."/>
        </authorList>
    </citation>
    <scope>NUCLEOTIDE SEQUENCE [LARGE SCALE GENOMIC DNA]</scope>
    <source>
        <strain evidence="2 3">FSL W8-0275</strain>
    </source>
</reference>
<dbReference type="PANTHER" id="PTHR13696">
    <property type="entry name" value="P-LOOP CONTAINING NUCLEOSIDE TRIPHOSPHATE HYDROLASE"/>
    <property type="match status" value="1"/>
</dbReference>
<dbReference type="InterPro" id="IPR027417">
    <property type="entry name" value="P-loop_NTPase"/>
</dbReference>
<protein>
    <recommendedName>
        <fullName evidence="1">AAA domain-containing protein</fullName>
    </recommendedName>
</protein>
<evidence type="ECO:0000313" key="3">
    <source>
        <dbReference type="Proteomes" id="UP000075591"/>
    </source>
</evidence>
<dbReference type="CDD" id="cd02042">
    <property type="entry name" value="ParAB_family"/>
    <property type="match status" value="1"/>
</dbReference>
<dbReference type="Proteomes" id="UP000075591">
    <property type="component" value="Unassembled WGS sequence"/>
</dbReference>
<dbReference type="Pfam" id="PF13614">
    <property type="entry name" value="AAA_31"/>
    <property type="match status" value="1"/>
</dbReference>